<dbReference type="Pfam" id="PF25601">
    <property type="entry name" value="AAA_lid_14"/>
    <property type="match status" value="1"/>
</dbReference>
<dbReference type="AlphaFoldDB" id="A0A378L9K5"/>
<evidence type="ECO:0000313" key="10">
    <source>
        <dbReference type="Proteomes" id="UP000255110"/>
    </source>
</evidence>
<gene>
    <name evidence="8" type="primary">fleQ</name>
    <name evidence="7" type="ORF">Lstg_0394</name>
    <name evidence="8" type="ORF">NCTC11991_01191</name>
</gene>
<dbReference type="Proteomes" id="UP000054820">
    <property type="component" value="Unassembled WGS sequence"/>
</dbReference>
<keyword evidence="9" id="KW-1185">Reference proteome</keyword>
<reference evidence="8 10" key="2">
    <citation type="submission" date="2018-06" db="EMBL/GenBank/DDBJ databases">
        <authorList>
            <consortium name="Pathogen Informatics"/>
            <person name="Doyle S."/>
        </authorList>
    </citation>
    <scope>NUCLEOTIDE SEQUENCE [LARGE SCALE GENOMIC DNA]</scope>
    <source>
        <strain evidence="8 10">NCTC11991</strain>
    </source>
</reference>
<dbReference type="SUPFAM" id="SSF46689">
    <property type="entry name" value="Homeodomain-like"/>
    <property type="match status" value="1"/>
</dbReference>
<dbReference type="EMBL" id="LNYZ01000002">
    <property type="protein sequence ID" value="KTD80558.1"/>
    <property type="molecule type" value="Genomic_DNA"/>
</dbReference>
<dbReference type="InterPro" id="IPR027417">
    <property type="entry name" value="P-loop_NTPase"/>
</dbReference>
<evidence type="ECO:0000256" key="2">
    <source>
        <dbReference type="ARBA" id="ARBA00022840"/>
    </source>
</evidence>
<feature type="domain" description="Sigma-54 factor interaction" evidence="6">
    <location>
        <begin position="136"/>
        <end position="364"/>
    </location>
</feature>
<dbReference type="InterPro" id="IPR058031">
    <property type="entry name" value="AAA_lid_NorR"/>
</dbReference>
<dbReference type="PRINTS" id="PR01590">
    <property type="entry name" value="HTHFIS"/>
</dbReference>
<dbReference type="GO" id="GO:0005524">
    <property type="term" value="F:ATP binding"/>
    <property type="evidence" value="ECO:0007669"/>
    <property type="project" value="UniProtKB-KW"/>
</dbReference>
<organism evidence="8 10">
    <name type="scientific">Legionella steigerwaltii</name>
    <dbReference type="NCBI Taxonomy" id="460"/>
    <lineage>
        <taxon>Bacteria</taxon>
        <taxon>Pseudomonadati</taxon>
        <taxon>Pseudomonadota</taxon>
        <taxon>Gammaproteobacteria</taxon>
        <taxon>Legionellales</taxon>
        <taxon>Legionellaceae</taxon>
        <taxon>Legionella</taxon>
    </lineage>
</organism>
<dbReference type="InterPro" id="IPR025943">
    <property type="entry name" value="Sigma_54_int_dom_ATP-bd_2"/>
</dbReference>
<proteinExistence type="predicted"/>
<dbReference type="PROSITE" id="PS50045">
    <property type="entry name" value="SIGMA54_INTERACT_4"/>
    <property type="match status" value="1"/>
</dbReference>
<dbReference type="PANTHER" id="PTHR32071">
    <property type="entry name" value="TRANSCRIPTIONAL REGULATORY PROTEIN"/>
    <property type="match status" value="1"/>
</dbReference>
<dbReference type="Pfam" id="PF00158">
    <property type="entry name" value="Sigma54_activat"/>
    <property type="match status" value="1"/>
</dbReference>
<evidence type="ECO:0000256" key="1">
    <source>
        <dbReference type="ARBA" id="ARBA00022741"/>
    </source>
</evidence>
<dbReference type="Pfam" id="PF02954">
    <property type="entry name" value="HTH_8"/>
    <property type="match status" value="1"/>
</dbReference>
<dbReference type="InterPro" id="IPR025944">
    <property type="entry name" value="Sigma_54_int_dom_CS"/>
</dbReference>
<evidence type="ECO:0000313" key="7">
    <source>
        <dbReference type="EMBL" id="KTD80558.1"/>
    </source>
</evidence>
<dbReference type="EMBL" id="UGOY01000001">
    <property type="protein sequence ID" value="STY22602.1"/>
    <property type="molecule type" value="Genomic_DNA"/>
</dbReference>
<dbReference type="InterPro" id="IPR002197">
    <property type="entry name" value="HTH_Fis"/>
</dbReference>
<reference evidence="7 9" key="1">
    <citation type="submission" date="2015-11" db="EMBL/GenBank/DDBJ databases">
        <title>Genomic analysis of 38 Legionella species identifies large and diverse effector repertoires.</title>
        <authorList>
            <person name="Burstein D."/>
            <person name="Amaro F."/>
            <person name="Zusman T."/>
            <person name="Lifshitz Z."/>
            <person name="Cohen O."/>
            <person name="Gilbert J.A."/>
            <person name="Pupko T."/>
            <person name="Shuman H.A."/>
            <person name="Segal G."/>
        </authorList>
    </citation>
    <scope>NUCLEOTIDE SEQUENCE [LARGE SCALE GENOMIC DNA]</scope>
    <source>
        <strain evidence="7 9">SC-18-C9</strain>
    </source>
</reference>
<evidence type="ECO:0000313" key="8">
    <source>
        <dbReference type="EMBL" id="STY22602.1"/>
    </source>
</evidence>
<dbReference type="Gene3D" id="3.40.50.300">
    <property type="entry name" value="P-loop containing nucleotide triphosphate hydrolases"/>
    <property type="match status" value="1"/>
</dbReference>
<evidence type="ECO:0000259" key="6">
    <source>
        <dbReference type="PROSITE" id="PS50045"/>
    </source>
</evidence>
<dbReference type="Gene3D" id="3.40.50.2300">
    <property type="match status" value="1"/>
</dbReference>
<dbReference type="GO" id="GO:0043565">
    <property type="term" value="F:sequence-specific DNA binding"/>
    <property type="evidence" value="ECO:0007669"/>
    <property type="project" value="InterPro"/>
</dbReference>
<keyword evidence="3" id="KW-0805">Transcription regulation</keyword>
<dbReference type="SUPFAM" id="SSF52540">
    <property type="entry name" value="P-loop containing nucleoside triphosphate hydrolases"/>
    <property type="match status" value="1"/>
</dbReference>
<dbReference type="CDD" id="cd00009">
    <property type="entry name" value="AAA"/>
    <property type="match status" value="1"/>
</dbReference>
<evidence type="ECO:0000256" key="5">
    <source>
        <dbReference type="ARBA" id="ARBA00023163"/>
    </source>
</evidence>
<dbReference type="Proteomes" id="UP000255110">
    <property type="component" value="Unassembled WGS sequence"/>
</dbReference>
<keyword evidence="4" id="KW-0238">DNA-binding</keyword>
<dbReference type="FunFam" id="3.40.50.300:FF:000006">
    <property type="entry name" value="DNA-binding transcriptional regulator NtrC"/>
    <property type="match status" value="1"/>
</dbReference>
<dbReference type="PROSITE" id="PS00676">
    <property type="entry name" value="SIGMA54_INTERACT_2"/>
    <property type="match status" value="1"/>
</dbReference>
<evidence type="ECO:0000256" key="3">
    <source>
        <dbReference type="ARBA" id="ARBA00023015"/>
    </source>
</evidence>
<keyword evidence="2" id="KW-0067">ATP-binding</keyword>
<dbReference type="InterPro" id="IPR002078">
    <property type="entry name" value="Sigma_54_int"/>
</dbReference>
<sequence length="470" mass="52879">MSINDKVFIIDNNEGRSDKLRTILEFIGESTEVSKYSEWQIADINPDVILLGASELTQETIYELDLLVNKFVKVPIIVVGQKLNNTQCLLRNVVACQPFPFTYAQIMESLHQCQIAKEAVNSIIISNQKNPLLRSLVGNSAGIRNVRRLIEQVSDTEASVLVLGESGTGKEVVARNIHALSSRACKPFIPINCGAIPGELLESELFGHEKGAFTGAITSRQGRFELANGGTLFLDEIGDMPLPMQVKLLRVLQERCFERVGSNKSIDVNVRIIAATHRNLEEAIKEGKFREDLFYRLNVFPIEMPPLRERSEDIPLLFNELISRIESENRPSVRLMSDAMVALSEYSWPGNIRELANLVERLTILYPKGILGKDDLPQKVRGEYKPSYTESDTSNPEREALLDVMSQEQITSTEGIDLKEHLVKTELALISQALNEADWVVAHAASYLNMRRTTLVEKMRKYGLTRPERV</sequence>
<accession>A0A378L9K5</accession>
<dbReference type="RefSeq" id="WP_058475995.1">
    <property type="nucleotide sequence ID" value="NZ_CAAAIO010000008.1"/>
</dbReference>
<protein>
    <submittedName>
        <fullName evidence="8">Transcriptional regulator FleQ</fullName>
    </submittedName>
</protein>
<dbReference type="InterPro" id="IPR009057">
    <property type="entry name" value="Homeodomain-like_sf"/>
</dbReference>
<dbReference type="STRING" id="460.Lstg_0394"/>
<dbReference type="OrthoDB" id="9804019at2"/>
<dbReference type="PANTHER" id="PTHR32071:SF117">
    <property type="entry name" value="PTS-DEPENDENT DIHYDROXYACETONE KINASE OPERON REGULATORY PROTEIN-RELATED"/>
    <property type="match status" value="1"/>
</dbReference>
<dbReference type="InterPro" id="IPR025662">
    <property type="entry name" value="Sigma_54_int_dom_ATP-bd_1"/>
</dbReference>
<keyword evidence="5" id="KW-0804">Transcription</keyword>
<dbReference type="Gene3D" id="1.10.10.60">
    <property type="entry name" value="Homeodomain-like"/>
    <property type="match status" value="1"/>
</dbReference>
<dbReference type="SMART" id="SM00382">
    <property type="entry name" value="AAA"/>
    <property type="match status" value="1"/>
</dbReference>
<evidence type="ECO:0000256" key="4">
    <source>
        <dbReference type="ARBA" id="ARBA00023125"/>
    </source>
</evidence>
<evidence type="ECO:0000313" key="9">
    <source>
        <dbReference type="Proteomes" id="UP000054820"/>
    </source>
</evidence>
<dbReference type="Pfam" id="PF06490">
    <property type="entry name" value="FleQ"/>
    <property type="match status" value="1"/>
</dbReference>
<dbReference type="PROSITE" id="PS00688">
    <property type="entry name" value="SIGMA54_INTERACT_3"/>
    <property type="match status" value="1"/>
</dbReference>
<dbReference type="PROSITE" id="PS00675">
    <property type="entry name" value="SIGMA54_INTERACT_1"/>
    <property type="match status" value="1"/>
</dbReference>
<dbReference type="Gene3D" id="1.10.8.60">
    <property type="match status" value="1"/>
</dbReference>
<dbReference type="InterPro" id="IPR003593">
    <property type="entry name" value="AAA+_ATPase"/>
</dbReference>
<dbReference type="InterPro" id="IPR010518">
    <property type="entry name" value="FleQ"/>
</dbReference>
<keyword evidence="1" id="KW-0547">Nucleotide-binding</keyword>
<dbReference type="GO" id="GO:0006355">
    <property type="term" value="P:regulation of DNA-templated transcription"/>
    <property type="evidence" value="ECO:0007669"/>
    <property type="project" value="InterPro"/>
</dbReference>
<name>A0A378L9K5_9GAMM</name>